<dbReference type="EnsemblMetazoa" id="XM_028277994.2">
    <property type="protein sequence ID" value="XP_028133795.1"/>
    <property type="gene ID" value="LOC114328991"/>
</dbReference>
<dbReference type="GO" id="GO:0005634">
    <property type="term" value="C:nucleus"/>
    <property type="evidence" value="ECO:0007669"/>
    <property type="project" value="UniProtKB-ARBA"/>
</dbReference>
<dbReference type="InterPro" id="IPR018593">
    <property type="entry name" value="tRNA-endonuc_su_Sen15"/>
</dbReference>
<dbReference type="KEGG" id="dvv:114328991"/>
<comment type="similarity">
    <text evidence="1">Belongs to the SEN15 family.</text>
</comment>
<keyword evidence="5" id="KW-1185">Reference proteome</keyword>
<dbReference type="GeneID" id="114328991"/>
<evidence type="ECO:0000313" key="5">
    <source>
        <dbReference type="Proteomes" id="UP001652700"/>
    </source>
</evidence>
<evidence type="ECO:0000256" key="1">
    <source>
        <dbReference type="ARBA" id="ARBA00006091"/>
    </source>
</evidence>
<evidence type="ECO:0000256" key="2">
    <source>
        <dbReference type="ARBA" id="ARBA00022694"/>
    </source>
</evidence>
<dbReference type="RefSeq" id="XP_028133795.1">
    <property type="nucleotide sequence ID" value="XM_028277994.1"/>
</dbReference>
<dbReference type="InterPro" id="IPR011856">
    <property type="entry name" value="tRNA_endonuc-like_dom_sf"/>
</dbReference>
<reference evidence="6" key="1">
    <citation type="submission" date="2025-04" db="UniProtKB">
        <authorList>
            <consortium name="RefSeq"/>
        </authorList>
    </citation>
    <scope>IDENTIFICATION</scope>
    <source>
        <tissue evidence="6">Whole insect</tissue>
    </source>
</reference>
<feature type="domain" description="tRNA-splicing endonuclease subunit Sen15" evidence="3">
    <location>
        <begin position="29"/>
        <end position="115"/>
    </location>
</feature>
<dbReference type="PANTHER" id="PTHR28582:SF1">
    <property type="entry name" value="TRNA-SPLICING ENDONUCLEASE SUBUNIT SEN15"/>
    <property type="match status" value="1"/>
</dbReference>
<dbReference type="GO" id="GO:0003676">
    <property type="term" value="F:nucleic acid binding"/>
    <property type="evidence" value="ECO:0007669"/>
    <property type="project" value="InterPro"/>
</dbReference>
<dbReference type="SUPFAM" id="SSF53032">
    <property type="entry name" value="tRNA-intron endonuclease catalytic domain-like"/>
    <property type="match status" value="1"/>
</dbReference>
<dbReference type="Gene3D" id="3.40.1350.10">
    <property type="match status" value="1"/>
</dbReference>
<gene>
    <name evidence="6" type="primary">LOC114328991</name>
</gene>
<name>A0A6P7FKX9_DIAVI</name>
<dbReference type="AlphaFoldDB" id="A0A6P7FKX9"/>
<dbReference type="InParanoid" id="A0A6P7FKX9"/>
<dbReference type="OrthoDB" id="10002170at2759"/>
<dbReference type="GO" id="GO:0006388">
    <property type="term" value="P:tRNA splicing, via endonucleolytic cleavage and ligation"/>
    <property type="evidence" value="ECO:0007669"/>
    <property type="project" value="InterPro"/>
</dbReference>
<protein>
    <submittedName>
        <fullName evidence="6">Uncharacterized protein LOC114328991</fullName>
    </submittedName>
</protein>
<accession>A0A6P7FKX9</accession>
<proteinExistence type="inferred from homology"/>
<reference evidence="4" key="2">
    <citation type="submission" date="2025-05" db="UniProtKB">
        <authorList>
            <consortium name="EnsemblMetazoa"/>
        </authorList>
    </citation>
    <scope>IDENTIFICATION</scope>
</reference>
<evidence type="ECO:0000259" key="3">
    <source>
        <dbReference type="Pfam" id="PF09631"/>
    </source>
</evidence>
<evidence type="ECO:0000313" key="4">
    <source>
        <dbReference type="EnsemblMetazoa" id="XP_028133795.1"/>
    </source>
</evidence>
<organism evidence="6">
    <name type="scientific">Diabrotica virgifera virgifera</name>
    <name type="common">western corn rootworm</name>
    <dbReference type="NCBI Taxonomy" id="50390"/>
    <lineage>
        <taxon>Eukaryota</taxon>
        <taxon>Metazoa</taxon>
        <taxon>Ecdysozoa</taxon>
        <taxon>Arthropoda</taxon>
        <taxon>Hexapoda</taxon>
        <taxon>Insecta</taxon>
        <taxon>Pterygota</taxon>
        <taxon>Neoptera</taxon>
        <taxon>Endopterygota</taxon>
        <taxon>Coleoptera</taxon>
        <taxon>Polyphaga</taxon>
        <taxon>Cucujiformia</taxon>
        <taxon>Chrysomeloidea</taxon>
        <taxon>Chrysomelidae</taxon>
        <taxon>Galerucinae</taxon>
        <taxon>Diabroticina</taxon>
        <taxon>Diabroticites</taxon>
        <taxon>Diabrotica</taxon>
    </lineage>
</organism>
<dbReference type="InterPro" id="IPR036167">
    <property type="entry name" value="tRNA_intron_Endo_cat-like_sf"/>
</dbReference>
<dbReference type="PANTHER" id="PTHR28582">
    <property type="entry name" value="TRNA-SPLICING ENDONUCLEASE SUBUNIT SEN15"/>
    <property type="match status" value="1"/>
</dbReference>
<keyword evidence="2" id="KW-0819">tRNA processing</keyword>
<dbReference type="Proteomes" id="UP001652700">
    <property type="component" value="Unplaced"/>
</dbReference>
<sequence>MKMQDSIVEKFKLEAPEKEAILALYPYLEICEIKKYYNVNYFFNKELNKIVITGNKTKKSPPSMFVPVAVYEKLNFVKLQSFIGTWTGLVYVAIVHPDSTCVYYQIANGLVEPKPGDPSSKRRMERIKRKVNRELRTHCSLNEESVQDPDFFKIEISDGDSDSSE</sequence>
<evidence type="ECO:0000313" key="6">
    <source>
        <dbReference type="RefSeq" id="XP_028133795.1"/>
    </source>
</evidence>
<dbReference type="Pfam" id="PF09631">
    <property type="entry name" value="Sen15"/>
    <property type="match status" value="1"/>
</dbReference>